<accession>A0AAD6ZTL9</accession>
<dbReference type="EMBL" id="JARIHO010000028">
    <property type="protein sequence ID" value="KAJ7339132.1"/>
    <property type="molecule type" value="Genomic_DNA"/>
</dbReference>
<protein>
    <submittedName>
        <fullName evidence="1">Uncharacterized protein</fullName>
    </submittedName>
</protein>
<reference evidence="1" key="1">
    <citation type="submission" date="2023-03" db="EMBL/GenBank/DDBJ databases">
        <title>Massive genome expansion in bonnet fungi (Mycena s.s.) driven by repeated elements and novel gene families across ecological guilds.</title>
        <authorList>
            <consortium name="Lawrence Berkeley National Laboratory"/>
            <person name="Harder C.B."/>
            <person name="Miyauchi S."/>
            <person name="Viragh M."/>
            <person name="Kuo A."/>
            <person name="Thoen E."/>
            <person name="Andreopoulos B."/>
            <person name="Lu D."/>
            <person name="Skrede I."/>
            <person name="Drula E."/>
            <person name="Henrissat B."/>
            <person name="Morin E."/>
            <person name="Kohler A."/>
            <person name="Barry K."/>
            <person name="LaButti K."/>
            <person name="Morin E."/>
            <person name="Salamov A."/>
            <person name="Lipzen A."/>
            <person name="Mereny Z."/>
            <person name="Hegedus B."/>
            <person name="Baldrian P."/>
            <person name="Stursova M."/>
            <person name="Weitz H."/>
            <person name="Taylor A."/>
            <person name="Grigoriev I.V."/>
            <person name="Nagy L.G."/>
            <person name="Martin F."/>
            <person name="Kauserud H."/>
        </authorList>
    </citation>
    <scope>NUCLEOTIDE SEQUENCE</scope>
    <source>
        <strain evidence="1">CBHHK002</strain>
    </source>
</reference>
<evidence type="ECO:0000313" key="2">
    <source>
        <dbReference type="Proteomes" id="UP001218218"/>
    </source>
</evidence>
<keyword evidence="2" id="KW-1185">Reference proteome</keyword>
<gene>
    <name evidence="1" type="ORF">DFH08DRAFT_1013957</name>
</gene>
<sequence>MPCNSILGSADGLCDSYACSLPLLTARRLDLWRHPSPHTNKRNITATTKAQRRIKGLRDFVHRSSSDQLVQHTDDPKPQKFGIVRICEKIGQIEELVHRYELEAHLKSLFTIYHFSVHIVDPGQTTKAQRRIKGLRDFVHRSSSDQLVQHTDDPKPQKFGIVRICEKIGQIEELVHRYELEAHLKSLWALGLSDELSPEYLEQR</sequence>
<dbReference type="Proteomes" id="UP001218218">
    <property type="component" value="Unassembled WGS sequence"/>
</dbReference>
<name>A0AAD6ZTL9_9AGAR</name>
<proteinExistence type="predicted"/>
<organism evidence="1 2">
    <name type="scientific">Mycena albidolilacea</name>
    <dbReference type="NCBI Taxonomy" id="1033008"/>
    <lineage>
        <taxon>Eukaryota</taxon>
        <taxon>Fungi</taxon>
        <taxon>Dikarya</taxon>
        <taxon>Basidiomycota</taxon>
        <taxon>Agaricomycotina</taxon>
        <taxon>Agaricomycetes</taxon>
        <taxon>Agaricomycetidae</taxon>
        <taxon>Agaricales</taxon>
        <taxon>Marasmiineae</taxon>
        <taxon>Mycenaceae</taxon>
        <taxon>Mycena</taxon>
    </lineage>
</organism>
<evidence type="ECO:0000313" key="1">
    <source>
        <dbReference type="EMBL" id="KAJ7339132.1"/>
    </source>
</evidence>
<comment type="caution">
    <text evidence="1">The sequence shown here is derived from an EMBL/GenBank/DDBJ whole genome shotgun (WGS) entry which is preliminary data.</text>
</comment>
<dbReference type="AlphaFoldDB" id="A0AAD6ZTL9"/>